<evidence type="ECO:0000313" key="2">
    <source>
        <dbReference type="EMBL" id="MPM12432.1"/>
    </source>
</evidence>
<sequence length="256" mass="28894">MQEGLCSVIVPAYNCARTLAQSIASAVRQTYTNLEILIIDDASTDETWKVMQELAGTDERIKITHLEKNGGVANARNHLFSLASGSYIAFLDSDDIWHEDKLFKQIALLESSGCDLVYSSYSFIDGEGRAIGKTKIVPAACSLKAVLKENFILPSTVVMRSSWVKSHTMDGSYAHEDLVFWLSLFQDGLTAVGNPEVLIQYRIYENNRSGNKAKAAKNRWLVYRRYLGYSPVKSLWYFAHYTLNGLRKYQGIQKQR</sequence>
<comment type="caution">
    <text evidence="2">The sequence shown here is derived from an EMBL/GenBank/DDBJ whole genome shotgun (WGS) entry which is preliminary data.</text>
</comment>
<keyword evidence="2" id="KW-0328">Glycosyltransferase</keyword>
<dbReference type="GO" id="GO:0016758">
    <property type="term" value="F:hexosyltransferase activity"/>
    <property type="evidence" value="ECO:0007669"/>
    <property type="project" value="UniProtKB-ARBA"/>
</dbReference>
<dbReference type="AlphaFoldDB" id="A0A644X8E9"/>
<dbReference type="CDD" id="cd00761">
    <property type="entry name" value="Glyco_tranf_GTA_type"/>
    <property type="match status" value="1"/>
</dbReference>
<name>A0A644X8E9_9ZZZZ</name>
<feature type="domain" description="Glycosyltransferase 2-like" evidence="1">
    <location>
        <begin position="7"/>
        <end position="136"/>
    </location>
</feature>
<evidence type="ECO:0000259" key="1">
    <source>
        <dbReference type="Pfam" id="PF00535"/>
    </source>
</evidence>
<keyword evidence="2" id="KW-0808">Transferase</keyword>
<accession>A0A644X8E9</accession>
<reference evidence="2" key="1">
    <citation type="submission" date="2019-08" db="EMBL/GenBank/DDBJ databases">
        <authorList>
            <person name="Kucharzyk K."/>
            <person name="Murdoch R.W."/>
            <person name="Higgins S."/>
            <person name="Loffler F."/>
        </authorList>
    </citation>
    <scope>NUCLEOTIDE SEQUENCE</scope>
</reference>
<gene>
    <name evidence="2" type="primary">tuaG_2</name>
    <name evidence="2" type="ORF">SDC9_58785</name>
</gene>
<dbReference type="PANTHER" id="PTHR22916:SF3">
    <property type="entry name" value="UDP-GLCNAC:BETAGAL BETA-1,3-N-ACETYLGLUCOSAMINYLTRANSFERASE-LIKE PROTEIN 1"/>
    <property type="match status" value="1"/>
</dbReference>
<dbReference type="EC" id="2.4.-.-" evidence="2"/>
<dbReference type="PANTHER" id="PTHR22916">
    <property type="entry name" value="GLYCOSYLTRANSFERASE"/>
    <property type="match status" value="1"/>
</dbReference>
<proteinExistence type="predicted"/>
<organism evidence="2">
    <name type="scientific">bioreactor metagenome</name>
    <dbReference type="NCBI Taxonomy" id="1076179"/>
    <lineage>
        <taxon>unclassified sequences</taxon>
        <taxon>metagenomes</taxon>
        <taxon>ecological metagenomes</taxon>
    </lineage>
</organism>
<dbReference type="EMBL" id="VSSQ01001971">
    <property type="protein sequence ID" value="MPM12432.1"/>
    <property type="molecule type" value="Genomic_DNA"/>
</dbReference>
<dbReference type="InterPro" id="IPR029044">
    <property type="entry name" value="Nucleotide-diphossugar_trans"/>
</dbReference>
<dbReference type="SUPFAM" id="SSF53448">
    <property type="entry name" value="Nucleotide-diphospho-sugar transferases"/>
    <property type="match status" value="1"/>
</dbReference>
<dbReference type="Pfam" id="PF00535">
    <property type="entry name" value="Glycos_transf_2"/>
    <property type="match status" value="1"/>
</dbReference>
<dbReference type="Gene3D" id="3.90.550.10">
    <property type="entry name" value="Spore Coat Polysaccharide Biosynthesis Protein SpsA, Chain A"/>
    <property type="match status" value="1"/>
</dbReference>
<dbReference type="InterPro" id="IPR001173">
    <property type="entry name" value="Glyco_trans_2-like"/>
</dbReference>
<protein>
    <submittedName>
        <fullName evidence="2">Putative teichuronic acid biosynthesis glycosyltransferase TuaG</fullName>
        <ecNumber evidence="2">2.4.-.-</ecNumber>
    </submittedName>
</protein>